<evidence type="ECO:0000256" key="5">
    <source>
        <dbReference type="ARBA" id="ARBA00023136"/>
    </source>
</evidence>
<evidence type="ECO:0000256" key="6">
    <source>
        <dbReference type="SAM" id="MobiDB-lite"/>
    </source>
</evidence>
<evidence type="ECO:0000313" key="9">
    <source>
        <dbReference type="Proteomes" id="UP000019132"/>
    </source>
</evidence>
<dbReference type="InParanoid" id="K3WYI2"/>
<dbReference type="EnsemblProtists" id="PYU1_T010031">
    <property type="protein sequence ID" value="PYU1_T010031"/>
    <property type="gene ID" value="PYU1_G010011"/>
</dbReference>
<reference evidence="9" key="1">
    <citation type="journal article" date="2010" name="Genome Biol.">
        <title>Genome sequence of the necrotrophic plant pathogen Pythium ultimum reveals original pathogenicity mechanisms and effector repertoire.</title>
        <authorList>
            <person name="Levesque C.A."/>
            <person name="Brouwer H."/>
            <person name="Cano L."/>
            <person name="Hamilton J.P."/>
            <person name="Holt C."/>
            <person name="Huitema E."/>
            <person name="Raffaele S."/>
            <person name="Robideau G.P."/>
            <person name="Thines M."/>
            <person name="Win J."/>
            <person name="Zerillo M.M."/>
            <person name="Beakes G.W."/>
            <person name="Boore J.L."/>
            <person name="Busam D."/>
            <person name="Dumas B."/>
            <person name="Ferriera S."/>
            <person name="Fuerstenberg S.I."/>
            <person name="Gachon C.M."/>
            <person name="Gaulin E."/>
            <person name="Govers F."/>
            <person name="Grenville-Briggs L."/>
            <person name="Horner N."/>
            <person name="Hostetler J."/>
            <person name="Jiang R.H."/>
            <person name="Johnson J."/>
            <person name="Krajaejun T."/>
            <person name="Lin H."/>
            <person name="Meijer H.J."/>
            <person name="Moore B."/>
            <person name="Morris P."/>
            <person name="Phuntmart V."/>
            <person name="Puiu D."/>
            <person name="Shetty J."/>
            <person name="Stajich J.E."/>
            <person name="Tripathy S."/>
            <person name="Wawra S."/>
            <person name="van West P."/>
            <person name="Whitty B.R."/>
            <person name="Coutinho P.M."/>
            <person name="Henrissat B."/>
            <person name="Martin F."/>
            <person name="Thomas P.D."/>
            <person name="Tyler B.M."/>
            <person name="De Vries R.P."/>
            <person name="Kamoun S."/>
            <person name="Yandell M."/>
            <person name="Tisserat N."/>
            <person name="Buell C.R."/>
        </authorList>
    </citation>
    <scope>NUCLEOTIDE SEQUENCE</scope>
    <source>
        <strain evidence="9">DAOM:BR144</strain>
    </source>
</reference>
<dbReference type="Pfam" id="PF13520">
    <property type="entry name" value="AA_permease_2"/>
    <property type="match status" value="1"/>
</dbReference>
<feature type="transmembrane region" description="Helical" evidence="7">
    <location>
        <begin position="51"/>
        <end position="73"/>
    </location>
</feature>
<dbReference type="PANTHER" id="PTHR42770:SF7">
    <property type="entry name" value="MEMBRANE PROTEIN"/>
    <property type="match status" value="1"/>
</dbReference>
<evidence type="ECO:0000256" key="4">
    <source>
        <dbReference type="ARBA" id="ARBA00022989"/>
    </source>
</evidence>
<dbReference type="PANTHER" id="PTHR42770">
    <property type="entry name" value="AMINO ACID TRANSPORTER-RELATED"/>
    <property type="match status" value="1"/>
</dbReference>
<organism evidence="8 9">
    <name type="scientific">Globisporangium ultimum (strain ATCC 200006 / CBS 805.95 / DAOM BR144)</name>
    <name type="common">Pythium ultimum</name>
    <dbReference type="NCBI Taxonomy" id="431595"/>
    <lineage>
        <taxon>Eukaryota</taxon>
        <taxon>Sar</taxon>
        <taxon>Stramenopiles</taxon>
        <taxon>Oomycota</taxon>
        <taxon>Peronosporomycetes</taxon>
        <taxon>Pythiales</taxon>
        <taxon>Pythiaceae</taxon>
        <taxon>Globisporangium</taxon>
    </lineage>
</organism>
<dbReference type="OMA" id="APESHRY"/>
<evidence type="ECO:0000313" key="8">
    <source>
        <dbReference type="EnsemblProtists" id="PYU1_T010031"/>
    </source>
</evidence>
<dbReference type="AlphaFoldDB" id="K3WYI2"/>
<comment type="subcellular location">
    <subcellularLocation>
        <location evidence="1">Cell membrane</location>
        <topology evidence="1">Multi-pass membrane protein</topology>
    </subcellularLocation>
</comment>
<evidence type="ECO:0000256" key="2">
    <source>
        <dbReference type="ARBA" id="ARBA00022475"/>
    </source>
</evidence>
<name>K3WYI2_GLOUD</name>
<evidence type="ECO:0008006" key="10">
    <source>
        <dbReference type="Google" id="ProtNLM"/>
    </source>
</evidence>
<dbReference type="GO" id="GO:0005886">
    <property type="term" value="C:plasma membrane"/>
    <property type="evidence" value="ECO:0007669"/>
    <property type="project" value="UniProtKB-SubCell"/>
</dbReference>
<keyword evidence="4 7" id="KW-1133">Transmembrane helix</keyword>
<feature type="region of interest" description="Disordered" evidence="6">
    <location>
        <begin position="1"/>
        <end position="20"/>
    </location>
</feature>
<evidence type="ECO:0000256" key="7">
    <source>
        <dbReference type="SAM" id="Phobius"/>
    </source>
</evidence>
<accession>K3WYI2</accession>
<keyword evidence="3 7" id="KW-0812">Transmembrane</keyword>
<dbReference type="Proteomes" id="UP000019132">
    <property type="component" value="Unassembled WGS sequence"/>
</dbReference>
<dbReference type="STRING" id="431595.K3WYI2"/>
<reference evidence="9" key="2">
    <citation type="submission" date="2010-04" db="EMBL/GenBank/DDBJ databases">
        <authorList>
            <person name="Buell R."/>
            <person name="Hamilton J."/>
            <person name="Hostetler J."/>
        </authorList>
    </citation>
    <scope>NUCLEOTIDE SEQUENCE [LARGE SCALE GENOMIC DNA]</scope>
    <source>
        <strain evidence="9">DAOM:BR144</strain>
    </source>
</reference>
<keyword evidence="5 7" id="KW-0472">Membrane</keyword>
<keyword evidence="2" id="KW-1003">Cell membrane</keyword>
<keyword evidence="9" id="KW-1185">Reference proteome</keyword>
<evidence type="ECO:0000256" key="1">
    <source>
        <dbReference type="ARBA" id="ARBA00004651"/>
    </source>
</evidence>
<dbReference type="InterPro" id="IPR002293">
    <property type="entry name" value="AA/rel_permease1"/>
</dbReference>
<dbReference type="eggNOG" id="KOG1287">
    <property type="taxonomic scope" value="Eukaryota"/>
</dbReference>
<protein>
    <recommendedName>
        <fullName evidence="10">Amino acid permease/ SLC12A domain-containing protein</fullName>
    </recommendedName>
</protein>
<feature type="transmembrane region" description="Helical" evidence="7">
    <location>
        <begin position="140"/>
        <end position="161"/>
    </location>
</feature>
<dbReference type="GO" id="GO:0022857">
    <property type="term" value="F:transmembrane transporter activity"/>
    <property type="evidence" value="ECO:0007669"/>
    <property type="project" value="InterPro"/>
</dbReference>
<evidence type="ECO:0000256" key="3">
    <source>
        <dbReference type="ARBA" id="ARBA00022692"/>
    </source>
</evidence>
<dbReference type="HOGENOM" id="CLU_1567035_0_0_1"/>
<dbReference type="Gene3D" id="1.20.1740.10">
    <property type="entry name" value="Amino acid/polyamine transporter I"/>
    <property type="match status" value="1"/>
</dbReference>
<proteinExistence type="predicted"/>
<dbReference type="VEuPathDB" id="FungiDB:PYU1_G010011"/>
<feature type="transmembrane region" description="Helical" evidence="7">
    <location>
        <begin position="112"/>
        <end position="134"/>
    </location>
</feature>
<sequence length="171" mass="18303">MSASVIMSPAVERTSGDAPESHRYAKVPHLWALGVGAVIGGDFYGWQSTLIAGYLGLLVILAFVTVLYVLLSFSIAEMSAMMPTGGGPYVFSLHGIGPRAAFFAGLAETLKVVVTVATTFYTIFLYLDALFGLGSDYSPLWWVLFATVFVGLNIMGVEASFRVQVFATLLS</sequence>
<dbReference type="InterPro" id="IPR050367">
    <property type="entry name" value="APC_superfamily"/>
</dbReference>
<dbReference type="EMBL" id="GL376624">
    <property type="status" value="NOT_ANNOTATED_CDS"/>
    <property type="molecule type" value="Genomic_DNA"/>
</dbReference>
<reference evidence="8" key="3">
    <citation type="submission" date="2015-02" db="UniProtKB">
        <authorList>
            <consortium name="EnsemblProtists"/>
        </authorList>
    </citation>
    <scope>IDENTIFICATION</scope>
    <source>
        <strain evidence="8">DAOM BR144</strain>
    </source>
</reference>